<gene>
    <name evidence="1" type="ORF">MNBD_GAMMA21-828</name>
</gene>
<organism evidence="1">
    <name type="scientific">hydrothermal vent metagenome</name>
    <dbReference type="NCBI Taxonomy" id="652676"/>
    <lineage>
        <taxon>unclassified sequences</taxon>
        <taxon>metagenomes</taxon>
        <taxon>ecological metagenomes</taxon>
    </lineage>
</organism>
<protein>
    <submittedName>
        <fullName evidence="1">Uncharacterized protein</fullName>
    </submittedName>
</protein>
<dbReference type="EMBL" id="UOFR01000043">
    <property type="protein sequence ID" value="VAW97045.1"/>
    <property type="molecule type" value="Genomic_DNA"/>
</dbReference>
<reference evidence="1" key="1">
    <citation type="submission" date="2018-06" db="EMBL/GenBank/DDBJ databases">
        <authorList>
            <person name="Zhirakovskaya E."/>
        </authorList>
    </citation>
    <scope>NUCLEOTIDE SEQUENCE</scope>
</reference>
<sequence length="88" mass="9789">MPELNISLLQLRGMIGKQVLVGTRAYQVIEVLEFSQELVLQHSLDGTDIQPNQHGDANRRVPATTTVPVLTADRNEFHPAFLALDLIN</sequence>
<accession>A0A3B0ZU13</accession>
<proteinExistence type="predicted"/>
<dbReference type="AlphaFoldDB" id="A0A3B0ZU13"/>
<evidence type="ECO:0000313" key="1">
    <source>
        <dbReference type="EMBL" id="VAW97045.1"/>
    </source>
</evidence>
<name>A0A3B0ZU13_9ZZZZ</name>